<reference evidence="1 2" key="1">
    <citation type="submission" date="2014-04" db="EMBL/GenBank/DDBJ databases">
        <authorList>
            <consortium name="DOE Joint Genome Institute"/>
            <person name="Kuo A."/>
            <person name="Girlanda M."/>
            <person name="Perotto S."/>
            <person name="Kohler A."/>
            <person name="Nagy L.G."/>
            <person name="Floudas D."/>
            <person name="Copeland A."/>
            <person name="Barry K.W."/>
            <person name="Cichocki N."/>
            <person name="Veneault-Fourrey C."/>
            <person name="LaButti K."/>
            <person name="Lindquist E.A."/>
            <person name="Lipzen A."/>
            <person name="Lundell T."/>
            <person name="Morin E."/>
            <person name="Murat C."/>
            <person name="Sun H."/>
            <person name="Tunlid A."/>
            <person name="Henrissat B."/>
            <person name="Grigoriev I.V."/>
            <person name="Hibbett D.S."/>
            <person name="Martin F."/>
            <person name="Nordberg H.P."/>
            <person name="Cantor M.N."/>
            <person name="Hua S.X."/>
        </authorList>
    </citation>
    <scope>NUCLEOTIDE SEQUENCE [LARGE SCALE GENOMIC DNA]</scope>
    <source>
        <strain evidence="1 2">MUT 4182</strain>
    </source>
</reference>
<protein>
    <submittedName>
        <fullName evidence="1">Uncharacterized protein</fullName>
    </submittedName>
</protein>
<evidence type="ECO:0000313" key="2">
    <source>
        <dbReference type="Proteomes" id="UP000054248"/>
    </source>
</evidence>
<sequence length="193" mass="21970">MCRAPIYPFLLKNPQANARPLVHSECIEIVTSRAPYFFVQHGPLITEVLRTQFDLTNKLAAGIVSRFKATDAECNSAQAIRACKVLFIALWVPLPNMGFNLKWQYHFRIRAPTPEKAQSDANRHAAMRLGEEMPYPAYLESRWFSKKFTMEVFVQLGVVSTEFPSFALIFHPRGEGKPRFLELQRGLVIASAI</sequence>
<dbReference type="EMBL" id="KN822944">
    <property type="protein sequence ID" value="KIO34163.1"/>
    <property type="molecule type" value="Genomic_DNA"/>
</dbReference>
<gene>
    <name evidence="1" type="ORF">M407DRAFT_3616</name>
</gene>
<dbReference type="Proteomes" id="UP000054248">
    <property type="component" value="Unassembled WGS sequence"/>
</dbReference>
<dbReference type="AlphaFoldDB" id="A0A0C3LJB1"/>
<proteinExistence type="predicted"/>
<name>A0A0C3LJB1_9AGAM</name>
<organism evidence="1 2">
    <name type="scientific">Tulasnella calospora MUT 4182</name>
    <dbReference type="NCBI Taxonomy" id="1051891"/>
    <lineage>
        <taxon>Eukaryota</taxon>
        <taxon>Fungi</taxon>
        <taxon>Dikarya</taxon>
        <taxon>Basidiomycota</taxon>
        <taxon>Agaricomycotina</taxon>
        <taxon>Agaricomycetes</taxon>
        <taxon>Cantharellales</taxon>
        <taxon>Tulasnellaceae</taxon>
        <taxon>Tulasnella</taxon>
    </lineage>
</organism>
<reference evidence="2" key="2">
    <citation type="submission" date="2015-01" db="EMBL/GenBank/DDBJ databases">
        <title>Evolutionary Origins and Diversification of the Mycorrhizal Mutualists.</title>
        <authorList>
            <consortium name="DOE Joint Genome Institute"/>
            <consortium name="Mycorrhizal Genomics Consortium"/>
            <person name="Kohler A."/>
            <person name="Kuo A."/>
            <person name="Nagy L.G."/>
            <person name="Floudas D."/>
            <person name="Copeland A."/>
            <person name="Barry K.W."/>
            <person name="Cichocki N."/>
            <person name="Veneault-Fourrey C."/>
            <person name="LaButti K."/>
            <person name="Lindquist E.A."/>
            <person name="Lipzen A."/>
            <person name="Lundell T."/>
            <person name="Morin E."/>
            <person name="Murat C."/>
            <person name="Riley R."/>
            <person name="Ohm R."/>
            <person name="Sun H."/>
            <person name="Tunlid A."/>
            <person name="Henrissat B."/>
            <person name="Grigoriev I.V."/>
            <person name="Hibbett D.S."/>
            <person name="Martin F."/>
        </authorList>
    </citation>
    <scope>NUCLEOTIDE SEQUENCE [LARGE SCALE GENOMIC DNA]</scope>
    <source>
        <strain evidence="2">MUT 4182</strain>
    </source>
</reference>
<keyword evidence="2" id="KW-1185">Reference proteome</keyword>
<accession>A0A0C3LJB1</accession>
<dbReference type="HOGENOM" id="CLU_1409759_0_0_1"/>
<evidence type="ECO:0000313" key="1">
    <source>
        <dbReference type="EMBL" id="KIO34163.1"/>
    </source>
</evidence>